<dbReference type="UniPathway" id="UPA00276">
    <property type="reaction ID" value="UER00406"/>
</dbReference>
<evidence type="ECO:0000256" key="13">
    <source>
        <dbReference type="ARBA" id="ARBA00047880"/>
    </source>
</evidence>
<keyword evidence="9 15" id="KW-0418">Kinase</keyword>
<keyword evidence="4 15" id="KW-0285">Flavoprotein</keyword>
<proteinExistence type="inferred from homology"/>
<dbReference type="OrthoDB" id="9803667at2"/>
<dbReference type="SMART" id="SM00904">
    <property type="entry name" value="Flavokinase"/>
    <property type="match status" value="1"/>
</dbReference>
<dbReference type="InterPro" id="IPR015864">
    <property type="entry name" value="FAD_synthase"/>
</dbReference>
<dbReference type="NCBIfam" id="NF004160">
    <property type="entry name" value="PRK05627.1-3"/>
    <property type="match status" value="1"/>
</dbReference>
<comment type="caution">
    <text evidence="17">The sequence shown here is derived from an EMBL/GenBank/DDBJ whole genome shotgun (WGS) entry which is preliminary data.</text>
</comment>
<evidence type="ECO:0000313" key="18">
    <source>
        <dbReference type="Proteomes" id="UP000268372"/>
    </source>
</evidence>
<evidence type="ECO:0000256" key="7">
    <source>
        <dbReference type="ARBA" id="ARBA00022695"/>
    </source>
</evidence>
<evidence type="ECO:0000256" key="3">
    <source>
        <dbReference type="ARBA" id="ARBA00005201"/>
    </source>
</evidence>
<comment type="catalytic activity">
    <reaction evidence="13 15">
        <text>riboflavin + ATP = FMN + ADP + H(+)</text>
        <dbReference type="Rhea" id="RHEA:14357"/>
        <dbReference type="ChEBI" id="CHEBI:15378"/>
        <dbReference type="ChEBI" id="CHEBI:30616"/>
        <dbReference type="ChEBI" id="CHEBI:57986"/>
        <dbReference type="ChEBI" id="CHEBI:58210"/>
        <dbReference type="ChEBI" id="CHEBI:456216"/>
        <dbReference type="EC" id="2.7.1.26"/>
    </reaction>
</comment>
<keyword evidence="6 15" id="KW-0808">Transferase</keyword>
<comment type="similarity">
    <text evidence="15">Belongs to the ribF family.</text>
</comment>
<dbReference type="EC" id="2.7.1.26" evidence="15"/>
<dbReference type="EMBL" id="RQTJ01000017">
    <property type="protein sequence ID" value="RRA94574.1"/>
    <property type="molecule type" value="Genomic_DNA"/>
</dbReference>
<dbReference type="AlphaFoldDB" id="A0A3P1B017"/>
<name>A0A3P1B017_9FLAO</name>
<dbReference type="GO" id="GO:0008531">
    <property type="term" value="F:riboflavin kinase activity"/>
    <property type="evidence" value="ECO:0007669"/>
    <property type="project" value="UniProtKB-UniRule"/>
</dbReference>
<dbReference type="SUPFAM" id="SSF82114">
    <property type="entry name" value="Riboflavin kinase-like"/>
    <property type="match status" value="1"/>
</dbReference>
<dbReference type="FunFam" id="3.40.50.620:FF:000021">
    <property type="entry name" value="Riboflavin biosynthesis protein"/>
    <property type="match status" value="1"/>
</dbReference>
<evidence type="ECO:0000256" key="6">
    <source>
        <dbReference type="ARBA" id="ARBA00022679"/>
    </source>
</evidence>
<evidence type="ECO:0000256" key="2">
    <source>
        <dbReference type="ARBA" id="ARBA00004726"/>
    </source>
</evidence>
<sequence length="310" mass="35124">MNVFNSVQSFKFAKKTIVTLGTFDGMHIGHQAILNKLKLQKKIYGYETLVLTFFPHPRMVLKTDHQISLLNTINERVKLIDHFGIDHLVVQEFTQDFANLSAEEFVKTILVDQFNIGKIIIGYDHRFGKNRSADIHDLIEFGKKYHFDVEQISAEELNDVSVSSTKIRNALNVGNVALAKTYLGYPYMVSGTVVTGKQLGRTIGYPTANIQVAEDYKLIPAIGVYVVGVTLKDKDFYGMLSVGTNPTVGGTEKTIEVYIFDFNDTIYDEEITVRFLTKIRDEEHFGSLDLLIEALKNDEVFSRNFLSNMD</sequence>
<protein>
    <recommendedName>
        <fullName evidence="15">Riboflavin biosynthesis protein</fullName>
    </recommendedName>
    <domain>
        <recommendedName>
            <fullName evidence="15">Riboflavin kinase</fullName>
            <ecNumber evidence="15">2.7.1.26</ecNumber>
        </recommendedName>
        <alternativeName>
            <fullName evidence="15">Flavokinase</fullName>
        </alternativeName>
    </domain>
    <domain>
        <recommendedName>
            <fullName evidence="15">FMN adenylyltransferase</fullName>
            <ecNumber evidence="15">2.7.7.2</ecNumber>
        </recommendedName>
        <alternativeName>
            <fullName evidence="15">FAD pyrophosphorylase</fullName>
        </alternativeName>
        <alternativeName>
            <fullName evidence="15">FAD synthase</fullName>
        </alternativeName>
    </domain>
</protein>
<dbReference type="GO" id="GO:0009398">
    <property type="term" value="P:FMN biosynthetic process"/>
    <property type="evidence" value="ECO:0007669"/>
    <property type="project" value="UniProtKB-UniRule"/>
</dbReference>
<comment type="catalytic activity">
    <reaction evidence="14 15">
        <text>FMN + ATP + H(+) = FAD + diphosphate</text>
        <dbReference type="Rhea" id="RHEA:17237"/>
        <dbReference type="ChEBI" id="CHEBI:15378"/>
        <dbReference type="ChEBI" id="CHEBI:30616"/>
        <dbReference type="ChEBI" id="CHEBI:33019"/>
        <dbReference type="ChEBI" id="CHEBI:57692"/>
        <dbReference type="ChEBI" id="CHEBI:58210"/>
        <dbReference type="EC" id="2.7.7.2"/>
    </reaction>
</comment>
<dbReference type="RefSeq" id="WP_124899599.1">
    <property type="nucleotide sequence ID" value="NZ_RQTJ01000017.1"/>
</dbReference>
<dbReference type="Gene3D" id="2.40.30.30">
    <property type="entry name" value="Riboflavin kinase-like"/>
    <property type="match status" value="1"/>
</dbReference>
<dbReference type="Pfam" id="PF01687">
    <property type="entry name" value="Flavokinase"/>
    <property type="match status" value="1"/>
</dbReference>
<dbReference type="PANTHER" id="PTHR22749">
    <property type="entry name" value="RIBOFLAVIN KINASE/FMN ADENYLYLTRANSFERASE"/>
    <property type="match status" value="1"/>
</dbReference>
<accession>A0A3P1B017</accession>
<dbReference type="UniPathway" id="UPA00277">
    <property type="reaction ID" value="UER00407"/>
</dbReference>
<keyword evidence="12" id="KW-0511">Multifunctional enzyme</keyword>
<dbReference type="Pfam" id="PF06574">
    <property type="entry name" value="FAD_syn"/>
    <property type="match status" value="1"/>
</dbReference>
<keyword evidence="18" id="KW-1185">Reference proteome</keyword>
<evidence type="ECO:0000256" key="9">
    <source>
        <dbReference type="ARBA" id="ARBA00022777"/>
    </source>
</evidence>
<evidence type="ECO:0000256" key="5">
    <source>
        <dbReference type="ARBA" id="ARBA00022643"/>
    </source>
</evidence>
<reference evidence="17 18" key="1">
    <citation type="submission" date="2018-11" db="EMBL/GenBank/DDBJ databases">
        <title>Flavobacterium sp. nov., YIM 102796 draft genome.</title>
        <authorList>
            <person name="Li G."/>
            <person name="Jiang Y."/>
        </authorList>
    </citation>
    <scope>NUCLEOTIDE SEQUENCE [LARGE SCALE GENOMIC DNA]</scope>
    <source>
        <strain evidence="17 18">YIM 102796</strain>
    </source>
</reference>
<evidence type="ECO:0000256" key="11">
    <source>
        <dbReference type="ARBA" id="ARBA00022840"/>
    </source>
</evidence>
<comment type="function">
    <text evidence="1">Catalyzes the phosphorylation of riboflavin to FMN followed by the adenylation of FMN to FAD.</text>
</comment>
<evidence type="ECO:0000259" key="16">
    <source>
        <dbReference type="SMART" id="SM00904"/>
    </source>
</evidence>
<evidence type="ECO:0000256" key="12">
    <source>
        <dbReference type="ARBA" id="ARBA00023268"/>
    </source>
</evidence>
<dbReference type="InterPro" id="IPR023468">
    <property type="entry name" value="Riboflavin_kinase"/>
</dbReference>
<dbReference type="InterPro" id="IPR002606">
    <property type="entry name" value="Riboflavin_kinase_bac"/>
</dbReference>
<evidence type="ECO:0000256" key="15">
    <source>
        <dbReference type="PIRNR" id="PIRNR004491"/>
    </source>
</evidence>
<keyword evidence="5 15" id="KW-0288">FMN</keyword>
<dbReference type="CDD" id="cd02064">
    <property type="entry name" value="FAD_synthetase_N"/>
    <property type="match status" value="1"/>
</dbReference>
<keyword evidence="7 15" id="KW-0548">Nucleotidyltransferase</keyword>
<evidence type="ECO:0000256" key="8">
    <source>
        <dbReference type="ARBA" id="ARBA00022741"/>
    </source>
</evidence>
<dbReference type="InterPro" id="IPR015865">
    <property type="entry name" value="Riboflavin_kinase_bac/euk"/>
</dbReference>
<dbReference type="EC" id="2.7.7.2" evidence="15"/>
<evidence type="ECO:0000256" key="14">
    <source>
        <dbReference type="ARBA" id="ARBA00049494"/>
    </source>
</evidence>
<dbReference type="Proteomes" id="UP000268372">
    <property type="component" value="Unassembled WGS sequence"/>
</dbReference>
<feature type="domain" description="Riboflavin kinase" evidence="16">
    <location>
        <begin position="182"/>
        <end position="307"/>
    </location>
</feature>
<comment type="pathway">
    <text evidence="3 15">Cofactor biosynthesis; FMN biosynthesis; FMN from riboflavin (ATP route): step 1/1.</text>
</comment>
<dbReference type="InterPro" id="IPR023465">
    <property type="entry name" value="Riboflavin_kinase_dom_sf"/>
</dbReference>
<dbReference type="GO" id="GO:0009231">
    <property type="term" value="P:riboflavin biosynthetic process"/>
    <property type="evidence" value="ECO:0007669"/>
    <property type="project" value="InterPro"/>
</dbReference>
<organism evidence="17 18">
    <name type="scientific">Paenimyroides viscosum</name>
    <dbReference type="NCBI Taxonomy" id="2488729"/>
    <lineage>
        <taxon>Bacteria</taxon>
        <taxon>Pseudomonadati</taxon>
        <taxon>Bacteroidota</taxon>
        <taxon>Flavobacteriia</taxon>
        <taxon>Flavobacteriales</taxon>
        <taxon>Flavobacteriaceae</taxon>
        <taxon>Paenimyroides</taxon>
    </lineage>
</organism>
<dbReference type="InterPro" id="IPR014729">
    <property type="entry name" value="Rossmann-like_a/b/a_fold"/>
</dbReference>
<evidence type="ECO:0000313" key="17">
    <source>
        <dbReference type="EMBL" id="RRA94574.1"/>
    </source>
</evidence>
<keyword evidence="8 15" id="KW-0547">Nucleotide-binding</keyword>
<comment type="pathway">
    <text evidence="2 15">Cofactor biosynthesis; FAD biosynthesis; FAD from FMN: step 1/1.</text>
</comment>
<evidence type="ECO:0000256" key="10">
    <source>
        <dbReference type="ARBA" id="ARBA00022827"/>
    </source>
</evidence>
<evidence type="ECO:0000256" key="1">
    <source>
        <dbReference type="ARBA" id="ARBA00002121"/>
    </source>
</evidence>
<dbReference type="NCBIfam" id="NF004162">
    <property type="entry name" value="PRK05627.1-5"/>
    <property type="match status" value="1"/>
</dbReference>
<dbReference type="GO" id="GO:0003919">
    <property type="term" value="F:FMN adenylyltransferase activity"/>
    <property type="evidence" value="ECO:0007669"/>
    <property type="project" value="UniProtKB-UniRule"/>
</dbReference>
<keyword evidence="11 15" id="KW-0067">ATP-binding</keyword>
<dbReference type="FunFam" id="2.40.30.30:FF:000003">
    <property type="entry name" value="Riboflavin biosynthesis protein"/>
    <property type="match status" value="1"/>
</dbReference>
<dbReference type="GO" id="GO:0006747">
    <property type="term" value="P:FAD biosynthetic process"/>
    <property type="evidence" value="ECO:0007669"/>
    <property type="project" value="UniProtKB-UniRule"/>
</dbReference>
<dbReference type="Gene3D" id="3.40.50.620">
    <property type="entry name" value="HUPs"/>
    <property type="match status" value="1"/>
</dbReference>
<dbReference type="PIRSF" id="PIRSF004491">
    <property type="entry name" value="FAD_Synth"/>
    <property type="match status" value="1"/>
</dbReference>
<evidence type="ECO:0000256" key="4">
    <source>
        <dbReference type="ARBA" id="ARBA00022630"/>
    </source>
</evidence>
<dbReference type="SUPFAM" id="SSF52374">
    <property type="entry name" value="Nucleotidylyl transferase"/>
    <property type="match status" value="1"/>
</dbReference>
<dbReference type="PANTHER" id="PTHR22749:SF6">
    <property type="entry name" value="RIBOFLAVIN KINASE"/>
    <property type="match status" value="1"/>
</dbReference>
<dbReference type="NCBIfam" id="TIGR00083">
    <property type="entry name" value="ribF"/>
    <property type="match status" value="1"/>
</dbReference>
<keyword evidence="10 15" id="KW-0274">FAD</keyword>
<dbReference type="GO" id="GO:0005524">
    <property type="term" value="F:ATP binding"/>
    <property type="evidence" value="ECO:0007669"/>
    <property type="project" value="UniProtKB-UniRule"/>
</dbReference>
<gene>
    <name evidence="17" type="ORF">EG242_09180</name>
</gene>